<dbReference type="EMBL" id="BMLI01000001">
    <property type="protein sequence ID" value="GGM95607.1"/>
    <property type="molecule type" value="Genomic_DNA"/>
</dbReference>
<proteinExistence type="predicted"/>
<dbReference type="Gene3D" id="1.10.10.60">
    <property type="entry name" value="Homeodomain-like"/>
    <property type="match status" value="1"/>
</dbReference>
<keyword evidence="1" id="KW-0805">Transcription regulation</keyword>
<protein>
    <submittedName>
        <fullName evidence="5">AraC family transcriptional regulator</fullName>
    </submittedName>
</protein>
<dbReference type="Pfam" id="PF12833">
    <property type="entry name" value="HTH_18"/>
    <property type="match status" value="1"/>
</dbReference>
<evidence type="ECO:0000259" key="4">
    <source>
        <dbReference type="PROSITE" id="PS01124"/>
    </source>
</evidence>
<evidence type="ECO:0000313" key="6">
    <source>
        <dbReference type="Proteomes" id="UP000632339"/>
    </source>
</evidence>
<dbReference type="SUPFAM" id="SSF51215">
    <property type="entry name" value="Regulatory protein AraC"/>
    <property type="match status" value="1"/>
</dbReference>
<keyword evidence="6" id="KW-1185">Reference proteome</keyword>
<dbReference type="InterPro" id="IPR037923">
    <property type="entry name" value="HTH-like"/>
</dbReference>
<gene>
    <name evidence="5" type="ORF">GCM10010967_31290</name>
</gene>
<dbReference type="InterPro" id="IPR054015">
    <property type="entry name" value="ExsA-like_N"/>
</dbReference>
<dbReference type="InterPro" id="IPR014710">
    <property type="entry name" value="RmlC-like_jellyroll"/>
</dbReference>
<evidence type="ECO:0000256" key="1">
    <source>
        <dbReference type="ARBA" id="ARBA00023015"/>
    </source>
</evidence>
<keyword evidence="2" id="KW-0238">DNA-binding</keyword>
<reference evidence="6" key="1">
    <citation type="journal article" date="2019" name="Int. J. Syst. Evol. Microbiol.">
        <title>The Global Catalogue of Microorganisms (GCM) 10K type strain sequencing project: providing services to taxonomists for standard genome sequencing and annotation.</title>
        <authorList>
            <consortium name="The Broad Institute Genomics Platform"/>
            <consortium name="The Broad Institute Genome Sequencing Center for Infectious Disease"/>
            <person name="Wu L."/>
            <person name="Ma J."/>
        </authorList>
    </citation>
    <scope>NUCLEOTIDE SEQUENCE [LARGE SCALE GENOMIC DNA]</scope>
    <source>
        <strain evidence="6">CGMCC 1.6375</strain>
    </source>
</reference>
<organism evidence="5 6">
    <name type="scientific">Dyadobacter beijingensis</name>
    <dbReference type="NCBI Taxonomy" id="365489"/>
    <lineage>
        <taxon>Bacteria</taxon>
        <taxon>Pseudomonadati</taxon>
        <taxon>Bacteroidota</taxon>
        <taxon>Cytophagia</taxon>
        <taxon>Cytophagales</taxon>
        <taxon>Spirosomataceae</taxon>
        <taxon>Dyadobacter</taxon>
    </lineage>
</organism>
<dbReference type="Pfam" id="PF22200">
    <property type="entry name" value="ExsA_N"/>
    <property type="match status" value="1"/>
</dbReference>
<sequence>MGYEANYIHPELKISAFTEHFHKSDVLFETHLLVWIISGETKIVQGGQTHRFGAGDTLFFPRHELVTVINYPKDGLRHQSVVMHLSDKRLGEYYAKHRVDVQRVARPSFRTFDKHPLLQSCLASLVPYFDLHEPLPEALAAIKIEEAMTILRTITPEIDHILADFGQPGKINLADFMEQHYMYNLPMTKFGYLTGRSLTTFKRDFKRTFQTTPQRWLTEKRLDLAHYLIREKKRRPSEVYLEVGFENLSHFGYAFKKQFGYPPNAGAK</sequence>
<dbReference type="InterPro" id="IPR050204">
    <property type="entry name" value="AraC_XylS_family_regulators"/>
</dbReference>
<dbReference type="PANTHER" id="PTHR46796:SF6">
    <property type="entry name" value="ARAC SUBFAMILY"/>
    <property type="match status" value="1"/>
</dbReference>
<dbReference type="PANTHER" id="PTHR46796">
    <property type="entry name" value="HTH-TYPE TRANSCRIPTIONAL ACTIVATOR RHAS-RELATED"/>
    <property type="match status" value="1"/>
</dbReference>
<evidence type="ECO:0000313" key="5">
    <source>
        <dbReference type="EMBL" id="GGM95607.1"/>
    </source>
</evidence>
<dbReference type="RefSeq" id="WP_019942905.1">
    <property type="nucleotide sequence ID" value="NZ_BMLI01000001.1"/>
</dbReference>
<dbReference type="SMART" id="SM00342">
    <property type="entry name" value="HTH_ARAC"/>
    <property type="match status" value="1"/>
</dbReference>
<evidence type="ECO:0000256" key="3">
    <source>
        <dbReference type="ARBA" id="ARBA00023163"/>
    </source>
</evidence>
<comment type="caution">
    <text evidence="5">The sequence shown here is derived from an EMBL/GenBank/DDBJ whole genome shotgun (WGS) entry which is preliminary data.</text>
</comment>
<dbReference type="InterPro" id="IPR009057">
    <property type="entry name" value="Homeodomain-like_sf"/>
</dbReference>
<dbReference type="PROSITE" id="PS01124">
    <property type="entry name" value="HTH_ARAC_FAMILY_2"/>
    <property type="match status" value="1"/>
</dbReference>
<name>A0ABQ2HYX8_9BACT</name>
<dbReference type="SUPFAM" id="SSF46689">
    <property type="entry name" value="Homeodomain-like"/>
    <property type="match status" value="1"/>
</dbReference>
<accession>A0ABQ2HYX8</accession>
<feature type="domain" description="HTH araC/xylS-type" evidence="4">
    <location>
        <begin position="171"/>
        <end position="268"/>
    </location>
</feature>
<keyword evidence="3" id="KW-0804">Transcription</keyword>
<dbReference type="Proteomes" id="UP000632339">
    <property type="component" value="Unassembled WGS sequence"/>
</dbReference>
<dbReference type="InterPro" id="IPR018060">
    <property type="entry name" value="HTH_AraC"/>
</dbReference>
<dbReference type="Gene3D" id="2.60.120.10">
    <property type="entry name" value="Jelly Rolls"/>
    <property type="match status" value="1"/>
</dbReference>
<evidence type="ECO:0000256" key="2">
    <source>
        <dbReference type="ARBA" id="ARBA00023125"/>
    </source>
</evidence>